<reference evidence="14 15" key="1">
    <citation type="submission" date="2019-06" db="EMBL/GenBank/DDBJ databases">
        <title>Draft genomes of female and male turbot (Scophthalmus maximus).</title>
        <authorList>
            <person name="Xu H."/>
            <person name="Xu X.-W."/>
            <person name="Shao C."/>
            <person name="Chen S."/>
        </authorList>
    </citation>
    <scope>NUCLEOTIDE SEQUENCE [LARGE SCALE GENOMIC DNA]</scope>
    <source>
        <strain evidence="14">Ysfricsl-2016a</strain>
        <tissue evidence="14">Blood</tissue>
    </source>
</reference>
<evidence type="ECO:0000256" key="12">
    <source>
        <dbReference type="SAM" id="MobiDB-lite"/>
    </source>
</evidence>
<feature type="domain" description="C2H2-type" evidence="13">
    <location>
        <begin position="286"/>
        <end position="313"/>
    </location>
</feature>
<dbReference type="FunFam" id="3.30.160.60:FF:000931">
    <property type="entry name" value="zinc finger protein 697"/>
    <property type="match status" value="1"/>
</dbReference>
<feature type="region of interest" description="Disordered" evidence="12">
    <location>
        <begin position="127"/>
        <end position="161"/>
    </location>
</feature>
<comment type="subcellular location">
    <subcellularLocation>
        <location evidence="1">Nucleus</location>
    </subcellularLocation>
</comment>
<feature type="domain" description="C2H2-type" evidence="13">
    <location>
        <begin position="314"/>
        <end position="341"/>
    </location>
</feature>
<dbReference type="SUPFAM" id="SSF57667">
    <property type="entry name" value="beta-beta-alpha zinc fingers"/>
    <property type="match status" value="2"/>
</dbReference>
<accession>A0A6A4TK32</accession>
<dbReference type="AlphaFoldDB" id="A0A6A4TK32"/>
<evidence type="ECO:0000313" key="14">
    <source>
        <dbReference type="EMBL" id="KAF0046413.1"/>
    </source>
</evidence>
<dbReference type="Gene3D" id="3.30.160.60">
    <property type="entry name" value="Classic Zinc Finger"/>
    <property type="match status" value="4"/>
</dbReference>
<evidence type="ECO:0000256" key="5">
    <source>
        <dbReference type="ARBA" id="ARBA00022771"/>
    </source>
</evidence>
<evidence type="ECO:0000256" key="10">
    <source>
        <dbReference type="ARBA" id="ARBA00023242"/>
    </source>
</evidence>
<dbReference type="PANTHER" id="PTHR23235:SF178">
    <property type="entry name" value="C2H2-TYPE DOMAIN-CONTAINING PROTEIN-RELATED"/>
    <property type="match status" value="1"/>
</dbReference>
<feature type="region of interest" description="Disordered" evidence="12">
    <location>
        <begin position="201"/>
        <end position="246"/>
    </location>
</feature>
<keyword evidence="3" id="KW-0479">Metal-binding</keyword>
<dbReference type="GO" id="GO:0005634">
    <property type="term" value="C:nucleus"/>
    <property type="evidence" value="ECO:0007669"/>
    <property type="project" value="UniProtKB-SubCell"/>
</dbReference>
<evidence type="ECO:0000256" key="7">
    <source>
        <dbReference type="ARBA" id="ARBA00023015"/>
    </source>
</evidence>
<evidence type="ECO:0000256" key="3">
    <source>
        <dbReference type="ARBA" id="ARBA00022723"/>
    </source>
</evidence>
<keyword evidence="4" id="KW-0677">Repeat</keyword>
<dbReference type="PANTHER" id="PTHR23235">
    <property type="entry name" value="KRUEPPEL-LIKE TRANSCRIPTION FACTOR"/>
    <property type="match status" value="1"/>
</dbReference>
<keyword evidence="10" id="KW-0539">Nucleus</keyword>
<comment type="similarity">
    <text evidence="2">Belongs to the krueppel C2H2-type zinc-finger protein family.</text>
</comment>
<keyword evidence="7" id="KW-0805">Transcription regulation</keyword>
<feature type="compositionally biased region" description="Basic and acidic residues" evidence="12">
    <location>
        <begin position="203"/>
        <end position="224"/>
    </location>
</feature>
<keyword evidence="5 11" id="KW-0863">Zinc-finger</keyword>
<keyword evidence="6" id="KW-0862">Zinc</keyword>
<name>A0A6A4TK32_SCOMX</name>
<organism evidence="14 15">
    <name type="scientific">Scophthalmus maximus</name>
    <name type="common">Turbot</name>
    <name type="synonym">Psetta maxima</name>
    <dbReference type="NCBI Taxonomy" id="52904"/>
    <lineage>
        <taxon>Eukaryota</taxon>
        <taxon>Metazoa</taxon>
        <taxon>Chordata</taxon>
        <taxon>Craniata</taxon>
        <taxon>Vertebrata</taxon>
        <taxon>Euteleostomi</taxon>
        <taxon>Actinopterygii</taxon>
        <taxon>Neopterygii</taxon>
        <taxon>Teleostei</taxon>
        <taxon>Neoteleostei</taxon>
        <taxon>Acanthomorphata</taxon>
        <taxon>Carangaria</taxon>
        <taxon>Pleuronectiformes</taxon>
        <taxon>Pleuronectoidei</taxon>
        <taxon>Scophthalmidae</taxon>
        <taxon>Scophthalmus</taxon>
    </lineage>
</organism>
<dbReference type="PROSITE" id="PS00028">
    <property type="entry name" value="ZINC_FINGER_C2H2_1"/>
    <property type="match status" value="4"/>
</dbReference>
<dbReference type="PROSITE" id="PS50157">
    <property type="entry name" value="ZINC_FINGER_C2H2_2"/>
    <property type="match status" value="4"/>
</dbReference>
<dbReference type="Proteomes" id="UP000438429">
    <property type="component" value="Unassembled WGS sequence"/>
</dbReference>
<dbReference type="GO" id="GO:0000978">
    <property type="term" value="F:RNA polymerase II cis-regulatory region sequence-specific DNA binding"/>
    <property type="evidence" value="ECO:0007669"/>
    <property type="project" value="TreeGrafter"/>
</dbReference>
<evidence type="ECO:0000256" key="2">
    <source>
        <dbReference type="ARBA" id="ARBA00006991"/>
    </source>
</evidence>
<dbReference type="InterPro" id="IPR013087">
    <property type="entry name" value="Znf_C2H2_type"/>
</dbReference>
<feature type="region of interest" description="Disordered" evidence="12">
    <location>
        <begin position="54"/>
        <end position="76"/>
    </location>
</feature>
<proteinExistence type="inferred from homology"/>
<feature type="domain" description="C2H2-type" evidence="13">
    <location>
        <begin position="258"/>
        <end position="285"/>
    </location>
</feature>
<dbReference type="EMBL" id="VEVO01000001">
    <property type="protein sequence ID" value="KAF0046413.1"/>
    <property type="molecule type" value="Genomic_DNA"/>
</dbReference>
<dbReference type="InterPro" id="IPR036236">
    <property type="entry name" value="Znf_C2H2_sf"/>
</dbReference>
<gene>
    <name evidence="14" type="ORF">F2P81_000046</name>
</gene>
<evidence type="ECO:0000256" key="9">
    <source>
        <dbReference type="ARBA" id="ARBA00023163"/>
    </source>
</evidence>
<dbReference type="GO" id="GO:0000981">
    <property type="term" value="F:DNA-binding transcription factor activity, RNA polymerase II-specific"/>
    <property type="evidence" value="ECO:0007669"/>
    <property type="project" value="TreeGrafter"/>
</dbReference>
<protein>
    <recommendedName>
        <fullName evidence="13">C2H2-type domain-containing protein</fullName>
    </recommendedName>
</protein>
<dbReference type="FunFam" id="3.30.160.60:FF:000478">
    <property type="entry name" value="Zinc finger protein 133"/>
    <property type="match status" value="1"/>
</dbReference>
<dbReference type="SMART" id="SM00355">
    <property type="entry name" value="ZnF_C2H2"/>
    <property type="match status" value="4"/>
</dbReference>
<evidence type="ECO:0000256" key="11">
    <source>
        <dbReference type="PROSITE-ProRule" id="PRU00042"/>
    </source>
</evidence>
<dbReference type="FunFam" id="3.30.160.60:FF:001270">
    <property type="entry name" value="zinc finger protein 583 isoform X1"/>
    <property type="match status" value="1"/>
</dbReference>
<evidence type="ECO:0000259" key="13">
    <source>
        <dbReference type="PROSITE" id="PS50157"/>
    </source>
</evidence>
<feature type="compositionally biased region" description="Polar residues" evidence="12">
    <location>
        <begin position="67"/>
        <end position="76"/>
    </location>
</feature>
<dbReference type="GO" id="GO:0008270">
    <property type="term" value="F:zinc ion binding"/>
    <property type="evidence" value="ECO:0007669"/>
    <property type="project" value="UniProtKB-KW"/>
</dbReference>
<evidence type="ECO:0000313" key="15">
    <source>
        <dbReference type="Proteomes" id="UP000438429"/>
    </source>
</evidence>
<evidence type="ECO:0000256" key="1">
    <source>
        <dbReference type="ARBA" id="ARBA00004123"/>
    </source>
</evidence>
<sequence length="366" mass="42754">MCSAQCWTQFVLERLTAAAELISRDFEQSVVEYEEEIDRQRRLLDIVWRPERKLHRTGESEQERSSSLDQQEPEQPTVTENILIEFNEDTDHQRGLMDIVWRHERLHRTQLPQQHVCKEEEVLSEQQLCEQERSSSLDQQEPEPPQMKEEQEEPVSSQEGEQLVLKQETDTFMLTPTYEESEHSEPEPNSDQQLLSHYSPVAESHDQRGSDHVEPGPTRNEETKRKKRRHNNTSHSDNVDNSPPTKSHCYTHTGEVSYPCKDCGKAFIFNSSLKVHMRTHTGEKPYPCETCGKCFKRINELKVHIRTHTGEKPYSCKTCGKCFKRSDKLSDHMRVHTGQKPYLCKTCGKCFSQRSNLKLHVRIHTD</sequence>
<evidence type="ECO:0000256" key="8">
    <source>
        <dbReference type="ARBA" id="ARBA00023125"/>
    </source>
</evidence>
<keyword evidence="8" id="KW-0238">DNA-binding</keyword>
<dbReference type="Pfam" id="PF00096">
    <property type="entry name" value="zf-C2H2"/>
    <property type="match status" value="4"/>
</dbReference>
<feature type="compositionally biased region" description="Polar residues" evidence="12">
    <location>
        <begin position="234"/>
        <end position="246"/>
    </location>
</feature>
<feature type="domain" description="C2H2-type" evidence="13">
    <location>
        <begin position="342"/>
        <end position="366"/>
    </location>
</feature>
<dbReference type="FunFam" id="3.30.160.60:FF:001639">
    <property type="entry name" value="Si:dkey-7i4.21"/>
    <property type="match status" value="1"/>
</dbReference>
<comment type="caution">
    <text evidence="14">The sequence shown here is derived from an EMBL/GenBank/DDBJ whole genome shotgun (WGS) entry which is preliminary data.</text>
</comment>
<keyword evidence="9" id="KW-0804">Transcription</keyword>
<feature type="compositionally biased region" description="Basic and acidic residues" evidence="12">
    <location>
        <begin position="54"/>
        <end position="66"/>
    </location>
</feature>
<evidence type="ECO:0000256" key="4">
    <source>
        <dbReference type="ARBA" id="ARBA00022737"/>
    </source>
</evidence>
<evidence type="ECO:0000256" key="6">
    <source>
        <dbReference type="ARBA" id="ARBA00022833"/>
    </source>
</evidence>